<dbReference type="InterPro" id="IPR056366">
    <property type="entry name" value="Ribosomal_eL24"/>
</dbReference>
<reference evidence="4 5" key="1">
    <citation type="submission" date="2011-02" db="EMBL/GenBank/DDBJ databases">
        <title>The Genome Sequence of Sphaeroforma arctica JP610.</title>
        <authorList>
            <consortium name="The Broad Institute Genome Sequencing Platform"/>
            <person name="Russ C."/>
            <person name="Cuomo C."/>
            <person name="Young S.K."/>
            <person name="Zeng Q."/>
            <person name="Gargeya S."/>
            <person name="Alvarado L."/>
            <person name="Berlin A."/>
            <person name="Chapman S.B."/>
            <person name="Chen Z."/>
            <person name="Freedman E."/>
            <person name="Gellesch M."/>
            <person name="Goldberg J."/>
            <person name="Griggs A."/>
            <person name="Gujja S."/>
            <person name="Heilman E."/>
            <person name="Heiman D."/>
            <person name="Howarth C."/>
            <person name="Mehta T."/>
            <person name="Neiman D."/>
            <person name="Pearson M."/>
            <person name="Roberts A."/>
            <person name="Saif S."/>
            <person name="Shea T."/>
            <person name="Shenoy N."/>
            <person name="Sisk P."/>
            <person name="Stolte C."/>
            <person name="Sykes S."/>
            <person name="White J."/>
            <person name="Yandava C."/>
            <person name="Burger G."/>
            <person name="Gray M.W."/>
            <person name="Holland P.W.H."/>
            <person name="King N."/>
            <person name="Lang F.B.F."/>
            <person name="Roger A.J."/>
            <person name="Ruiz-Trillo I."/>
            <person name="Haas B."/>
            <person name="Nusbaum C."/>
            <person name="Birren B."/>
        </authorList>
    </citation>
    <scope>NUCLEOTIDE SEQUENCE [LARGE SCALE GENOMIC DNA]</scope>
    <source>
        <strain evidence="4 5">JP610</strain>
    </source>
</reference>
<dbReference type="Pfam" id="PF01246">
    <property type="entry name" value="Ribosomal_L24e"/>
    <property type="match status" value="1"/>
</dbReference>
<dbReference type="EMBL" id="KQ244249">
    <property type="protein sequence ID" value="KNC74604.1"/>
    <property type="molecule type" value="Genomic_DNA"/>
</dbReference>
<dbReference type="eggNOG" id="KOG1723">
    <property type="taxonomic scope" value="Eukaryota"/>
</dbReference>
<protein>
    <submittedName>
        <fullName evidence="4">Ribosome biogenesis protein RLP24</fullName>
    </submittedName>
</protein>
<comment type="similarity">
    <text evidence="1">Belongs to the eukaryotic ribosomal protein eL24 family.</text>
</comment>
<evidence type="ECO:0000259" key="3">
    <source>
        <dbReference type="SMART" id="SM00746"/>
    </source>
</evidence>
<dbReference type="CDD" id="cd00472">
    <property type="entry name" value="Ribosomal_L24e_L24"/>
    <property type="match status" value="1"/>
</dbReference>
<dbReference type="GeneID" id="25913358"/>
<dbReference type="AlphaFoldDB" id="A0A0L0FCX1"/>
<dbReference type="RefSeq" id="XP_014148506.1">
    <property type="nucleotide sequence ID" value="XM_014293031.1"/>
</dbReference>
<dbReference type="SMART" id="SM00746">
    <property type="entry name" value="TRASH"/>
    <property type="match status" value="1"/>
</dbReference>
<evidence type="ECO:0000256" key="1">
    <source>
        <dbReference type="ARBA" id="ARBA00005647"/>
    </source>
</evidence>
<dbReference type="InterPro" id="IPR000988">
    <property type="entry name" value="Ribosomal_eL24-rel_N"/>
</dbReference>
<dbReference type="GO" id="GO:0005730">
    <property type="term" value="C:nucleolus"/>
    <property type="evidence" value="ECO:0007669"/>
    <property type="project" value="TreeGrafter"/>
</dbReference>
<dbReference type="SUPFAM" id="SSF57716">
    <property type="entry name" value="Glucocorticoid receptor-like (DNA-binding domain)"/>
    <property type="match status" value="1"/>
</dbReference>
<dbReference type="STRING" id="667725.A0A0L0FCX1"/>
<evidence type="ECO:0000313" key="4">
    <source>
        <dbReference type="EMBL" id="KNC74604.1"/>
    </source>
</evidence>
<proteinExistence type="inferred from homology"/>
<feature type="domain" description="TRASH" evidence="3">
    <location>
        <begin position="6"/>
        <end position="44"/>
    </location>
</feature>
<evidence type="ECO:0000256" key="2">
    <source>
        <dbReference type="ARBA" id="ARBA00022517"/>
    </source>
</evidence>
<dbReference type="GO" id="GO:0042273">
    <property type="term" value="P:ribosomal large subunit biogenesis"/>
    <property type="evidence" value="ECO:0007669"/>
    <property type="project" value="TreeGrafter"/>
</dbReference>
<dbReference type="Proteomes" id="UP000054560">
    <property type="component" value="Unassembled WGS sequence"/>
</dbReference>
<sequence>MRLEKCYVCSSTVYPGHGSTFVRNDSKIFRFCRSKCSKNFKMKRNPRKMRWTKAYRKAHGKEMVVDSTFNFEKKRNVPLKYDRDLWANTLLAMKRIAEIKERRERQFIKDRLKQSKETKNQIALAEVERGINLIAAPTLKTKEQLLRVANVSTKKEVETMEE</sequence>
<dbReference type="PANTHER" id="PTHR10792:SF8">
    <property type="entry name" value="RIBOSOME BIOGENESIS PROTEIN RLP24-RELATED"/>
    <property type="match status" value="1"/>
</dbReference>
<dbReference type="PANTHER" id="PTHR10792">
    <property type="entry name" value="60S RIBOSOMAL PROTEIN L24"/>
    <property type="match status" value="1"/>
</dbReference>
<dbReference type="GO" id="GO:0003735">
    <property type="term" value="F:structural constituent of ribosome"/>
    <property type="evidence" value="ECO:0007669"/>
    <property type="project" value="InterPro"/>
</dbReference>
<dbReference type="FunFam" id="2.30.170.20:FF:000001">
    <property type="entry name" value="probable ribosome biogenesis protein RLP24"/>
    <property type="match status" value="1"/>
</dbReference>
<dbReference type="Gene3D" id="2.30.170.20">
    <property type="entry name" value="Ribosomal protein L24e"/>
    <property type="match status" value="1"/>
</dbReference>
<accession>A0A0L0FCX1</accession>
<dbReference type="InterPro" id="IPR011017">
    <property type="entry name" value="TRASH_dom"/>
</dbReference>
<keyword evidence="5" id="KW-1185">Reference proteome</keyword>
<organism evidence="4 5">
    <name type="scientific">Sphaeroforma arctica JP610</name>
    <dbReference type="NCBI Taxonomy" id="667725"/>
    <lineage>
        <taxon>Eukaryota</taxon>
        <taxon>Ichthyosporea</taxon>
        <taxon>Ichthyophonida</taxon>
        <taxon>Sphaeroforma</taxon>
    </lineage>
</organism>
<dbReference type="InterPro" id="IPR038630">
    <property type="entry name" value="L24e/L24_sf"/>
</dbReference>
<evidence type="ECO:0000313" key="5">
    <source>
        <dbReference type="Proteomes" id="UP000054560"/>
    </source>
</evidence>
<gene>
    <name evidence="4" type="ORF">SARC_12854</name>
</gene>
<dbReference type="OrthoDB" id="10262490at2759"/>
<name>A0A0L0FCX1_9EUKA</name>
<keyword evidence="2" id="KW-0690">Ribosome biogenesis</keyword>